<evidence type="ECO:0000313" key="1">
    <source>
        <dbReference type="EMBL" id="MCC2135870.1"/>
    </source>
</evidence>
<dbReference type="AlphaFoldDB" id="A0AAE3AFP1"/>
<dbReference type="RefSeq" id="WP_308448462.1">
    <property type="nucleotide sequence ID" value="NZ_JAJEQC010000001.1"/>
</dbReference>
<accession>A0AAE3AFP1</accession>
<proteinExistence type="predicted"/>
<evidence type="ECO:0000313" key="2">
    <source>
        <dbReference type="Proteomes" id="UP001199424"/>
    </source>
</evidence>
<reference evidence="1" key="1">
    <citation type="submission" date="2021-10" db="EMBL/GenBank/DDBJ databases">
        <title>Anaerobic single-cell dispensing facilitates the cultivation of human gut bacteria.</title>
        <authorList>
            <person name="Afrizal A."/>
        </authorList>
    </citation>
    <scope>NUCLEOTIDE SEQUENCE</scope>
    <source>
        <strain evidence="1">CLA-AA-H250</strain>
    </source>
</reference>
<name>A0AAE3AFP1_9FIRM</name>
<dbReference type="Proteomes" id="UP001199424">
    <property type="component" value="Unassembled WGS sequence"/>
</dbReference>
<keyword evidence="2" id="KW-1185">Reference proteome</keyword>
<organism evidence="1 2">
    <name type="scientific">Hominenteromicrobium mulieris</name>
    <dbReference type="NCBI Taxonomy" id="2885357"/>
    <lineage>
        <taxon>Bacteria</taxon>
        <taxon>Bacillati</taxon>
        <taxon>Bacillota</taxon>
        <taxon>Clostridia</taxon>
        <taxon>Eubacteriales</taxon>
        <taxon>Oscillospiraceae</taxon>
        <taxon>Hominenteromicrobium</taxon>
    </lineage>
</organism>
<protein>
    <submittedName>
        <fullName evidence="1">SprT domain-containing protein</fullName>
    </submittedName>
</protein>
<comment type="caution">
    <text evidence="1">The sequence shown here is derived from an EMBL/GenBank/DDBJ whole genome shotgun (WGS) entry which is preliminary data.</text>
</comment>
<sequence length="163" mass="19269">MKYDYNALMKEIYEEVRALDIPVSGNIEPEVQINTRAKKRYGRCMRLHGEKYEYRIEVSAYLEDKDENCVRSVLAHELLHTCPRCMNHKLLWKTYAGKMNNAYSYCITATTKEALVEYEEKPVKYMLQCTKCKRQFPRMKLTAVVQHPERYHCGCGGKIIRLF</sequence>
<gene>
    <name evidence="1" type="ORF">LKD31_02425</name>
</gene>
<dbReference type="EMBL" id="JAJEQC010000001">
    <property type="protein sequence ID" value="MCC2135870.1"/>
    <property type="molecule type" value="Genomic_DNA"/>
</dbReference>
<dbReference type="Gene3D" id="3.30.2010.10">
    <property type="entry name" value="Metalloproteases ('zincins'), catalytic domain"/>
    <property type="match status" value="1"/>
</dbReference>